<dbReference type="AlphaFoldDB" id="A0ABD1GNM6"/>
<comment type="caution">
    <text evidence="2">The sequence shown here is derived from an EMBL/GenBank/DDBJ whole genome shotgun (WGS) entry which is preliminary data.</text>
</comment>
<keyword evidence="3" id="KW-1185">Reference proteome</keyword>
<accession>A0ABD1GNM6</accession>
<sequence length="275" mass="30762">MPPRTRSQGMEETYSEGDVGPSHSKPDGDLLSMMTQMMADLKDELRSNAVGLRSEMTGVRSKLHGLQSHVKGIRNNAKESEIRKQTIHKTLFEEVHTFKKSRSSRPPTPREYHIPNVIPKEYNGKGGMMAGMLGIGVVIGRMNVLGWKMEYMVNLAMEMGGIVIGNMETISPMKDIAERCMVEVIMNQGTMVVGLIEGVEENGSQGFKKSLILEGMKNMNVLRGMRGQWRGMLCVECEEDLAPDVVIVTTLKVALHHGRRTHLILSLPRRVHMIH</sequence>
<evidence type="ECO:0000313" key="2">
    <source>
        <dbReference type="EMBL" id="KAL1545315.1"/>
    </source>
</evidence>
<gene>
    <name evidence="2" type="ORF">AAHA92_22057</name>
</gene>
<protein>
    <submittedName>
        <fullName evidence="2">Uncharacterized protein</fullName>
    </submittedName>
</protein>
<feature type="region of interest" description="Disordered" evidence="1">
    <location>
        <begin position="1"/>
        <end position="30"/>
    </location>
</feature>
<feature type="compositionally biased region" description="Polar residues" evidence="1">
    <location>
        <begin position="1"/>
        <end position="10"/>
    </location>
</feature>
<dbReference type="Proteomes" id="UP001567538">
    <property type="component" value="Unassembled WGS sequence"/>
</dbReference>
<evidence type="ECO:0000313" key="3">
    <source>
        <dbReference type="Proteomes" id="UP001567538"/>
    </source>
</evidence>
<proteinExistence type="predicted"/>
<name>A0ABD1GNM6_SALDI</name>
<reference evidence="2 3" key="1">
    <citation type="submission" date="2024-06" db="EMBL/GenBank/DDBJ databases">
        <title>A chromosome level genome sequence of Diviner's sage (Salvia divinorum).</title>
        <authorList>
            <person name="Ford S.A."/>
            <person name="Ro D.-K."/>
            <person name="Ness R.W."/>
            <person name="Phillips M.A."/>
        </authorList>
    </citation>
    <scope>NUCLEOTIDE SEQUENCE [LARGE SCALE GENOMIC DNA]</scope>
    <source>
        <strain evidence="2">SAF-2024a</strain>
        <tissue evidence="2">Leaf</tissue>
    </source>
</reference>
<dbReference type="EMBL" id="JBEAFC010000008">
    <property type="protein sequence ID" value="KAL1545315.1"/>
    <property type="molecule type" value="Genomic_DNA"/>
</dbReference>
<organism evidence="2 3">
    <name type="scientific">Salvia divinorum</name>
    <name type="common">Maria pastora</name>
    <name type="synonym">Diviner's sage</name>
    <dbReference type="NCBI Taxonomy" id="28513"/>
    <lineage>
        <taxon>Eukaryota</taxon>
        <taxon>Viridiplantae</taxon>
        <taxon>Streptophyta</taxon>
        <taxon>Embryophyta</taxon>
        <taxon>Tracheophyta</taxon>
        <taxon>Spermatophyta</taxon>
        <taxon>Magnoliopsida</taxon>
        <taxon>eudicotyledons</taxon>
        <taxon>Gunneridae</taxon>
        <taxon>Pentapetalae</taxon>
        <taxon>asterids</taxon>
        <taxon>lamiids</taxon>
        <taxon>Lamiales</taxon>
        <taxon>Lamiaceae</taxon>
        <taxon>Nepetoideae</taxon>
        <taxon>Mentheae</taxon>
        <taxon>Salviinae</taxon>
        <taxon>Salvia</taxon>
        <taxon>Salvia subgen. Calosphace</taxon>
    </lineage>
</organism>
<evidence type="ECO:0000256" key="1">
    <source>
        <dbReference type="SAM" id="MobiDB-lite"/>
    </source>
</evidence>